<dbReference type="PANTHER" id="PTHR39173">
    <property type="entry name" value="ACETYLTRANSFERASE"/>
    <property type="match status" value="1"/>
</dbReference>
<organism evidence="2">
    <name type="scientific">Paenarthrobacter sp. AMU7</name>
    <dbReference type="NCBI Taxonomy" id="3162492"/>
    <lineage>
        <taxon>Bacteria</taxon>
        <taxon>Bacillati</taxon>
        <taxon>Actinomycetota</taxon>
        <taxon>Actinomycetes</taxon>
        <taxon>Micrococcales</taxon>
        <taxon>Micrococcaceae</taxon>
        <taxon>Paenarthrobacter</taxon>
    </lineage>
</organism>
<dbReference type="SUPFAM" id="SSF55729">
    <property type="entry name" value="Acyl-CoA N-acyltransferases (Nat)"/>
    <property type="match status" value="1"/>
</dbReference>
<dbReference type="InterPro" id="IPR000182">
    <property type="entry name" value="GNAT_dom"/>
</dbReference>
<gene>
    <name evidence="2" type="ORF">ABQM86_21590</name>
</gene>
<dbReference type="InterPro" id="IPR016181">
    <property type="entry name" value="Acyl_CoA_acyltransferase"/>
</dbReference>
<sequence>MFTLTAPDVSLYESFIESHREWDGAHQDGAGLFAGDDVSTAEGFAAWVRKLADAEHAQEVNGIVPCTFRWITEDSRYVGSIAFRHYLTPSLLNSGGHIGYGVRPSDRGRGVATWALREMCSSLAAGGGPERVLLTCDDNNAASARTIERSGGVLEDVRLDGEGKAFRRYWIDLTGLELSS</sequence>
<accession>A0AB39YPI1</accession>
<dbReference type="PANTHER" id="PTHR39173:SF1">
    <property type="entry name" value="ACETYLTRANSFERASE"/>
    <property type="match status" value="1"/>
</dbReference>
<dbReference type="Gene3D" id="3.40.630.30">
    <property type="match status" value="1"/>
</dbReference>
<feature type="domain" description="N-acetyltransferase" evidence="1">
    <location>
        <begin position="17"/>
        <end position="174"/>
    </location>
</feature>
<evidence type="ECO:0000313" key="2">
    <source>
        <dbReference type="EMBL" id="XDV71516.1"/>
    </source>
</evidence>
<reference evidence="2" key="1">
    <citation type="submission" date="2024-07" db="EMBL/GenBank/DDBJ databases">
        <authorList>
            <person name="Li J."/>
            <person name="Wei H."/>
            <person name="Ma J."/>
        </authorList>
    </citation>
    <scope>NUCLEOTIDE SEQUENCE</scope>
    <source>
        <strain evidence="2">AMU7</strain>
    </source>
</reference>
<dbReference type="AlphaFoldDB" id="A0AB39YPI1"/>
<evidence type="ECO:0000259" key="1">
    <source>
        <dbReference type="PROSITE" id="PS51186"/>
    </source>
</evidence>
<dbReference type="Pfam" id="PF13302">
    <property type="entry name" value="Acetyltransf_3"/>
    <property type="match status" value="1"/>
</dbReference>
<name>A0AB39YPI1_9MICC</name>
<dbReference type="RefSeq" id="WP_369745548.1">
    <property type="nucleotide sequence ID" value="NZ_CP165735.1"/>
</dbReference>
<dbReference type="PROSITE" id="PS51186">
    <property type="entry name" value="GNAT"/>
    <property type="match status" value="1"/>
</dbReference>
<dbReference type="GO" id="GO:0016747">
    <property type="term" value="F:acyltransferase activity, transferring groups other than amino-acyl groups"/>
    <property type="evidence" value="ECO:0007669"/>
    <property type="project" value="InterPro"/>
</dbReference>
<protein>
    <submittedName>
        <fullName evidence="2">GNAT family N-acetyltransferase</fullName>
    </submittedName>
</protein>
<proteinExistence type="predicted"/>
<dbReference type="EMBL" id="CP165735">
    <property type="protein sequence ID" value="XDV71516.1"/>
    <property type="molecule type" value="Genomic_DNA"/>
</dbReference>